<reference evidence="2" key="1">
    <citation type="submission" date="2015-04" db="UniProtKB">
        <authorList>
            <consortium name="EnsemblPlants"/>
        </authorList>
    </citation>
    <scope>IDENTIFICATION</scope>
</reference>
<keyword evidence="3" id="KW-1185">Reference proteome</keyword>
<dbReference type="AlphaFoldDB" id="A0A0E0E504"/>
<organism evidence="2">
    <name type="scientific">Oryza meridionalis</name>
    <dbReference type="NCBI Taxonomy" id="40149"/>
    <lineage>
        <taxon>Eukaryota</taxon>
        <taxon>Viridiplantae</taxon>
        <taxon>Streptophyta</taxon>
        <taxon>Embryophyta</taxon>
        <taxon>Tracheophyta</taxon>
        <taxon>Spermatophyta</taxon>
        <taxon>Magnoliopsida</taxon>
        <taxon>Liliopsida</taxon>
        <taxon>Poales</taxon>
        <taxon>Poaceae</taxon>
        <taxon>BOP clade</taxon>
        <taxon>Oryzoideae</taxon>
        <taxon>Oryzeae</taxon>
        <taxon>Oryzinae</taxon>
        <taxon>Oryza</taxon>
    </lineage>
</organism>
<sequence>MPRAARHDIRGGGWIGSPCLALLVPINWTWRRRSGPSGGRWRRWGRGAVAVAWRSNGRLAHGGITKCSSSLGFVSVELVVFIGHRHRSIGCGSFPAAGCGLSRPPQQRRRRHERRDAVAAVTLEKGGGGGASDLGVGPGGTGELEVEDPGGGEVSDLDGIALAVDDPRLPVDARAVPASLPPPEAHLWPPPSSAGLPPWIPAAAAAGHRRDATLLMSRFAPPTGYRQRRLRERRNQGRERRGGRDDVAS</sequence>
<dbReference type="EnsemblPlants" id="OMERI06G24070.1">
    <property type="protein sequence ID" value="OMERI06G24070.1"/>
    <property type="gene ID" value="OMERI06G24070"/>
</dbReference>
<dbReference type="HOGENOM" id="CLU_1063126_0_0_1"/>
<evidence type="ECO:0000313" key="3">
    <source>
        <dbReference type="Proteomes" id="UP000008021"/>
    </source>
</evidence>
<accession>A0A0E0E504</accession>
<feature type="region of interest" description="Disordered" evidence="1">
    <location>
        <begin position="217"/>
        <end position="249"/>
    </location>
</feature>
<dbReference type="Gramene" id="OMERI06G24070.1">
    <property type="protein sequence ID" value="OMERI06G24070.1"/>
    <property type="gene ID" value="OMERI06G24070"/>
</dbReference>
<proteinExistence type="predicted"/>
<evidence type="ECO:0000256" key="1">
    <source>
        <dbReference type="SAM" id="MobiDB-lite"/>
    </source>
</evidence>
<evidence type="ECO:0000313" key="2">
    <source>
        <dbReference type="EnsemblPlants" id="OMERI06G24070.1"/>
    </source>
</evidence>
<feature type="compositionally biased region" description="Basic and acidic residues" evidence="1">
    <location>
        <begin position="233"/>
        <end position="249"/>
    </location>
</feature>
<protein>
    <submittedName>
        <fullName evidence="2">Uncharacterized protein</fullName>
    </submittedName>
</protein>
<dbReference type="Proteomes" id="UP000008021">
    <property type="component" value="Chromosome 6"/>
</dbReference>
<name>A0A0E0E504_9ORYZ</name>
<reference evidence="2" key="2">
    <citation type="submission" date="2018-05" db="EMBL/GenBank/DDBJ databases">
        <title>OmerRS3 (Oryza meridionalis Reference Sequence Version 3).</title>
        <authorList>
            <person name="Zhang J."/>
            <person name="Kudrna D."/>
            <person name="Lee S."/>
            <person name="Talag J."/>
            <person name="Welchert J."/>
            <person name="Wing R.A."/>
        </authorList>
    </citation>
    <scope>NUCLEOTIDE SEQUENCE [LARGE SCALE GENOMIC DNA]</scope>
    <source>
        <strain evidence="2">cv. OR44</strain>
    </source>
</reference>